<keyword evidence="1" id="KW-0732">Signal</keyword>
<sequence>MLVTPALCWLLLVNTAAAGSSRASKQRNLPSSPPPSKPLLWKVTGISTLKTVRVSKLVGTHSQDVLEGLNRAKLSRVRTEFCVP</sequence>
<accession>A0A5B7DC92</accession>
<name>A0A5B7DC92_PORTR</name>
<dbReference type="Proteomes" id="UP000324222">
    <property type="component" value="Unassembled WGS sequence"/>
</dbReference>
<comment type="caution">
    <text evidence="2">The sequence shown here is derived from an EMBL/GenBank/DDBJ whole genome shotgun (WGS) entry which is preliminary data.</text>
</comment>
<gene>
    <name evidence="2" type="ORF">E2C01_011733</name>
</gene>
<feature type="signal peptide" evidence="1">
    <location>
        <begin position="1"/>
        <end position="18"/>
    </location>
</feature>
<evidence type="ECO:0000256" key="1">
    <source>
        <dbReference type="SAM" id="SignalP"/>
    </source>
</evidence>
<proteinExistence type="predicted"/>
<feature type="chain" id="PRO_5022917334" evidence="1">
    <location>
        <begin position="19"/>
        <end position="84"/>
    </location>
</feature>
<evidence type="ECO:0000313" key="3">
    <source>
        <dbReference type="Proteomes" id="UP000324222"/>
    </source>
</evidence>
<keyword evidence="3" id="KW-1185">Reference proteome</keyword>
<organism evidence="2 3">
    <name type="scientific">Portunus trituberculatus</name>
    <name type="common">Swimming crab</name>
    <name type="synonym">Neptunus trituberculatus</name>
    <dbReference type="NCBI Taxonomy" id="210409"/>
    <lineage>
        <taxon>Eukaryota</taxon>
        <taxon>Metazoa</taxon>
        <taxon>Ecdysozoa</taxon>
        <taxon>Arthropoda</taxon>
        <taxon>Crustacea</taxon>
        <taxon>Multicrustacea</taxon>
        <taxon>Malacostraca</taxon>
        <taxon>Eumalacostraca</taxon>
        <taxon>Eucarida</taxon>
        <taxon>Decapoda</taxon>
        <taxon>Pleocyemata</taxon>
        <taxon>Brachyura</taxon>
        <taxon>Eubrachyura</taxon>
        <taxon>Portunoidea</taxon>
        <taxon>Portunidae</taxon>
        <taxon>Portuninae</taxon>
        <taxon>Portunus</taxon>
    </lineage>
</organism>
<reference evidence="2 3" key="1">
    <citation type="submission" date="2019-05" db="EMBL/GenBank/DDBJ databases">
        <title>Another draft genome of Portunus trituberculatus and its Hox gene families provides insights of decapod evolution.</title>
        <authorList>
            <person name="Jeong J.-H."/>
            <person name="Song I."/>
            <person name="Kim S."/>
            <person name="Choi T."/>
            <person name="Kim D."/>
            <person name="Ryu S."/>
            <person name="Kim W."/>
        </authorList>
    </citation>
    <scope>NUCLEOTIDE SEQUENCE [LARGE SCALE GENOMIC DNA]</scope>
    <source>
        <tissue evidence="2">Muscle</tissue>
    </source>
</reference>
<dbReference type="EMBL" id="VSRR010000715">
    <property type="protein sequence ID" value="MPC18839.1"/>
    <property type="molecule type" value="Genomic_DNA"/>
</dbReference>
<dbReference type="AlphaFoldDB" id="A0A5B7DC92"/>
<protein>
    <submittedName>
        <fullName evidence="2">Uncharacterized protein</fullName>
    </submittedName>
</protein>
<evidence type="ECO:0000313" key="2">
    <source>
        <dbReference type="EMBL" id="MPC18839.1"/>
    </source>
</evidence>